<reference evidence="2" key="1">
    <citation type="submission" date="2022-02" db="EMBL/GenBank/DDBJ databases">
        <title>Halalkalibacter sp. nov. isolated from Lonar Lake, India.</title>
        <authorList>
            <person name="Joshi A."/>
            <person name="Thite S."/>
            <person name="Lodha T."/>
        </authorList>
    </citation>
    <scope>NUCLEOTIDE SEQUENCE</scope>
    <source>
        <strain evidence="2">MEB205</strain>
    </source>
</reference>
<dbReference type="EMBL" id="JAKRYL010000002">
    <property type="protein sequence ID" value="MCL7745838.1"/>
    <property type="molecule type" value="Genomic_DNA"/>
</dbReference>
<sequence length="209" mass="25222">MPFLFDHGWILFILSEGLTWVATLLFFIFRYRFKFYRISQWCLTFIILCTLFQGLLAGVNYFFTGKVSFFQIVIILFIIYASTLGSADFKRMDQYIQNKFEEYRKLPNAVGNSNNFKPYVKYRQQLFFIHTIAFFAIHIAWFAIDFNTTNSLSGYQLFYFNDWLQHPHQGLYHHPVFNIISYVWIIFYLIDLHIFLTLIFLSYRQLKNT</sequence>
<comment type="caution">
    <text evidence="2">The sequence shown here is derived from an EMBL/GenBank/DDBJ whole genome shotgun (WGS) entry which is preliminary data.</text>
</comment>
<dbReference type="Proteomes" id="UP001139150">
    <property type="component" value="Unassembled WGS sequence"/>
</dbReference>
<evidence type="ECO:0000313" key="2">
    <source>
        <dbReference type="EMBL" id="MCL7745838.1"/>
    </source>
</evidence>
<keyword evidence="3" id="KW-1185">Reference proteome</keyword>
<organism evidence="2 3">
    <name type="scientific">Halalkalibacter alkaliphilus</name>
    <dbReference type="NCBI Taxonomy" id="2917993"/>
    <lineage>
        <taxon>Bacteria</taxon>
        <taxon>Bacillati</taxon>
        <taxon>Bacillota</taxon>
        <taxon>Bacilli</taxon>
        <taxon>Bacillales</taxon>
        <taxon>Bacillaceae</taxon>
        <taxon>Halalkalibacter</taxon>
    </lineage>
</organism>
<proteinExistence type="predicted"/>
<feature type="transmembrane region" description="Helical" evidence="1">
    <location>
        <begin position="179"/>
        <end position="203"/>
    </location>
</feature>
<feature type="transmembrane region" description="Helical" evidence="1">
    <location>
        <begin position="41"/>
        <end position="63"/>
    </location>
</feature>
<dbReference type="RefSeq" id="WP_250094776.1">
    <property type="nucleotide sequence ID" value="NZ_JAKRYL010000002.1"/>
</dbReference>
<feature type="transmembrane region" description="Helical" evidence="1">
    <location>
        <begin position="6"/>
        <end position="29"/>
    </location>
</feature>
<evidence type="ECO:0000256" key="1">
    <source>
        <dbReference type="SAM" id="Phobius"/>
    </source>
</evidence>
<feature type="transmembrane region" description="Helical" evidence="1">
    <location>
        <begin position="69"/>
        <end position="89"/>
    </location>
</feature>
<protein>
    <recommendedName>
        <fullName evidence="4">Integral membrane protein</fullName>
    </recommendedName>
</protein>
<accession>A0A9X2A367</accession>
<name>A0A9X2A367_9BACI</name>
<evidence type="ECO:0000313" key="3">
    <source>
        <dbReference type="Proteomes" id="UP001139150"/>
    </source>
</evidence>
<dbReference type="AlphaFoldDB" id="A0A9X2A367"/>
<evidence type="ECO:0008006" key="4">
    <source>
        <dbReference type="Google" id="ProtNLM"/>
    </source>
</evidence>
<keyword evidence="1" id="KW-1133">Transmembrane helix</keyword>
<keyword evidence="1" id="KW-0472">Membrane</keyword>
<feature type="transmembrane region" description="Helical" evidence="1">
    <location>
        <begin position="126"/>
        <end position="144"/>
    </location>
</feature>
<gene>
    <name evidence="2" type="ORF">MF646_01770</name>
</gene>
<keyword evidence="1" id="KW-0812">Transmembrane</keyword>